<keyword evidence="16" id="KW-1185">Reference proteome</keyword>
<evidence type="ECO:0000256" key="9">
    <source>
        <dbReference type="ARBA" id="ARBA00022840"/>
    </source>
</evidence>
<evidence type="ECO:0000256" key="2">
    <source>
        <dbReference type="ARBA" id="ARBA00004141"/>
    </source>
</evidence>
<evidence type="ECO:0000256" key="5">
    <source>
        <dbReference type="ARBA" id="ARBA00022679"/>
    </source>
</evidence>
<evidence type="ECO:0000259" key="13">
    <source>
        <dbReference type="PROSITE" id="PS50109"/>
    </source>
</evidence>
<dbReference type="InterPro" id="IPR000014">
    <property type="entry name" value="PAS"/>
</dbReference>
<evidence type="ECO:0000256" key="3">
    <source>
        <dbReference type="ARBA" id="ARBA00012438"/>
    </source>
</evidence>
<evidence type="ECO:0000256" key="6">
    <source>
        <dbReference type="ARBA" id="ARBA00022692"/>
    </source>
</evidence>
<dbReference type="Gene3D" id="3.30.565.10">
    <property type="entry name" value="Histidine kinase-like ATPase, C-terminal domain"/>
    <property type="match status" value="1"/>
</dbReference>
<evidence type="ECO:0000259" key="14">
    <source>
        <dbReference type="PROSITE" id="PS50112"/>
    </source>
</evidence>
<dbReference type="CDD" id="cd00075">
    <property type="entry name" value="HATPase"/>
    <property type="match status" value="1"/>
</dbReference>
<dbReference type="AlphaFoldDB" id="A0A7X8XUS4"/>
<dbReference type="SUPFAM" id="SSF55874">
    <property type="entry name" value="ATPase domain of HSP90 chaperone/DNA topoisomerase II/histidine kinase"/>
    <property type="match status" value="1"/>
</dbReference>
<dbReference type="CDD" id="cd00082">
    <property type="entry name" value="HisKA"/>
    <property type="match status" value="1"/>
</dbReference>
<dbReference type="RefSeq" id="WP_168881372.1">
    <property type="nucleotide sequence ID" value="NZ_JABAIL010000002.1"/>
</dbReference>
<dbReference type="InterPro" id="IPR013655">
    <property type="entry name" value="PAS_fold_3"/>
</dbReference>
<evidence type="ECO:0000256" key="7">
    <source>
        <dbReference type="ARBA" id="ARBA00022741"/>
    </source>
</evidence>
<dbReference type="InterPro" id="IPR003661">
    <property type="entry name" value="HisK_dim/P_dom"/>
</dbReference>
<gene>
    <name evidence="15" type="ORF">HGP29_05490</name>
</gene>
<dbReference type="GO" id="GO:0000155">
    <property type="term" value="F:phosphorelay sensor kinase activity"/>
    <property type="evidence" value="ECO:0007669"/>
    <property type="project" value="InterPro"/>
</dbReference>
<dbReference type="PRINTS" id="PR00344">
    <property type="entry name" value="BCTRLSENSOR"/>
</dbReference>
<dbReference type="PANTHER" id="PTHR42878:SF7">
    <property type="entry name" value="SENSOR HISTIDINE KINASE GLRK"/>
    <property type="match status" value="1"/>
</dbReference>
<dbReference type="SMART" id="SM00388">
    <property type="entry name" value="HisKA"/>
    <property type="match status" value="1"/>
</dbReference>
<dbReference type="InterPro" id="IPR005467">
    <property type="entry name" value="His_kinase_dom"/>
</dbReference>
<protein>
    <recommendedName>
        <fullName evidence="3">histidine kinase</fullName>
        <ecNumber evidence="3">2.7.13.3</ecNumber>
    </recommendedName>
</protein>
<reference evidence="15 16" key="1">
    <citation type="submission" date="2020-04" db="EMBL/GenBank/DDBJ databases">
        <title>Flammeovirga sp. SR4, a novel species isolated from seawater.</title>
        <authorList>
            <person name="Wang X."/>
        </authorList>
    </citation>
    <scope>NUCLEOTIDE SEQUENCE [LARGE SCALE GENOMIC DNA]</scope>
    <source>
        <strain evidence="15 16">SR4</strain>
    </source>
</reference>
<dbReference type="EC" id="2.7.13.3" evidence="3"/>
<keyword evidence="6" id="KW-0812">Transmembrane</keyword>
<dbReference type="SUPFAM" id="SSF55785">
    <property type="entry name" value="PYP-like sensor domain (PAS domain)"/>
    <property type="match status" value="1"/>
</dbReference>
<keyword evidence="11" id="KW-0902">Two-component regulatory system</keyword>
<comment type="catalytic activity">
    <reaction evidence="1">
        <text>ATP + protein L-histidine = ADP + protein N-phospho-L-histidine.</text>
        <dbReference type="EC" id="2.7.13.3"/>
    </reaction>
</comment>
<keyword evidence="4" id="KW-0597">Phosphoprotein</keyword>
<dbReference type="InterPro" id="IPR003594">
    <property type="entry name" value="HATPase_dom"/>
</dbReference>
<dbReference type="Gene3D" id="1.10.287.130">
    <property type="match status" value="1"/>
</dbReference>
<dbReference type="InterPro" id="IPR036097">
    <property type="entry name" value="HisK_dim/P_sf"/>
</dbReference>
<dbReference type="InterPro" id="IPR050351">
    <property type="entry name" value="BphY/WalK/GraS-like"/>
</dbReference>
<dbReference type="PANTHER" id="PTHR42878">
    <property type="entry name" value="TWO-COMPONENT HISTIDINE KINASE"/>
    <property type="match status" value="1"/>
</dbReference>
<comment type="subcellular location">
    <subcellularLocation>
        <location evidence="2">Membrane</location>
        <topology evidence="2">Multi-pass membrane protein</topology>
    </subcellularLocation>
</comment>
<dbReference type="GO" id="GO:0000156">
    <property type="term" value="F:phosphorelay response regulator activity"/>
    <property type="evidence" value="ECO:0007669"/>
    <property type="project" value="TreeGrafter"/>
</dbReference>
<dbReference type="InterPro" id="IPR036890">
    <property type="entry name" value="HATPase_C_sf"/>
</dbReference>
<comment type="caution">
    <text evidence="15">The sequence shown here is derived from an EMBL/GenBank/DDBJ whole genome shotgun (WGS) entry which is preliminary data.</text>
</comment>
<sequence>MENTINKKDIRGLSKDELIEELNTTYQRELLWKEKYEELSQAQDNTNNFKSLFDQSAQGYWEWDFATNTEFLTPSYTKMLGFEHHEFPNIQSAWKEMIHPDDLEELMRSFEQHVATKGKSSFHNIARWKGKNDKTIWVYCKGQIISWTDEGQPQKLIGYHVDISDSKELKKIKKEKVKLNQKNKELHRVNEEINRFMYSASHDLKSPVVSALGLLELISENENKKEQKNYLELISKSLHTLEHFISKIIDTLKIQNIALNSNKINLNKLMSEVVNALQFLPNFNKVDIQWVNEDFEWYSDEYRLKLILSNLISNSIKYANVYQEESYVRLKFTSKDNIGTVVIQDNGVGIKKTDQESIFDMFYRATDNNQGTGLGLYIVKETLMTLNGKVDLESEVNKGTKFTITLPLSEKL</sequence>
<dbReference type="GO" id="GO:0016020">
    <property type="term" value="C:membrane"/>
    <property type="evidence" value="ECO:0007669"/>
    <property type="project" value="UniProtKB-SubCell"/>
</dbReference>
<evidence type="ECO:0000256" key="4">
    <source>
        <dbReference type="ARBA" id="ARBA00022553"/>
    </source>
</evidence>
<dbReference type="SMART" id="SM00387">
    <property type="entry name" value="HATPase_c"/>
    <property type="match status" value="1"/>
</dbReference>
<organism evidence="15 16">
    <name type="scientific">Flammeovirga agarivorans</name>
    <dbReference type="NCBI Taxonomy" id="2726742"/>
    <lineage>
        <taxon>Bacteria</taxon>
        <taxon>Pseudomonadati</taxon>
        <taxon>Bacteroidota</taxon>
        <taxon>Cytophagia</taxon>
        <taxon>Cytophagales</taxon>
        <taxon>Flammeovirgaceae</taxon>
        <taxon>Flammeovirga</taxon>
    </lineage>
</organism>
<dbReference type="NCBIfam" id="TIGR00229">
    <property type="entry name" value="sensory_box"/>
    <property type="match status" value="1"/>
</dbReference>
<dbReference type="PROSITE" id="PS50112">
    <property type="entry name" value="PAS"/>
    <property type="match status" value="1"/>
</dbReference>
<dbReference type="InterPro" id="IPR035965">
    <property type="entry name" value="PAS-like_dom_sf"/>
</dbReference>
<feature type="domain" description="PAS" evidence="14">
    <location>
        <begin position="45"/>
        <end position="117"/>
    </location>
</feature>
<evidence type="ECO:0000256" key="11">
    <source>
        <dbReference type="ARBA" id="ARBA00023012"/>
    </source>
</evidence>
<keyword evidence="9" id="KW-0067">ATP-binding</keyword>
<keyword evidence="10" id="KW-1133">Transmembrane helix</keyword>
<dbReference type="InterPro" id="IPR004358">
    <property type="entry name" value="Sig_transdc_His_kin-like_C"/>
</dbReference>
<dbReference type="GO" id="GO:0007234">
    <property type="term" value="P:osmosensory signaling via phosphorelay pathway"/>
    <property type="evidence" value="ECO:0007669"/>
    <property type="project" value="TreeGrafter"/>
</dbReference>
<dbReference type="SMART" id="SM00091">
    <property type="entry name" value="PAS"/>
    <property type="match status" value="1"/>
</dbReference>
<proteinExistence type="predicted"/>
<keyword evidence="8" id="KW-0418">Kinase</keyword>
<dbReference type="GO" id="GO:0030295">
    <property type="term" value="F:protein kinase activator activity"/>
    <property type="evidence" value="ECO:0007669"/>
    <property type="project" value="TreeGrafter"/>
</dbReference>
<accession>A0A7X8XUS4</accession>
<evidence type="ECO:0000256" key="1">
    <source>
        <dbReference type="ARBA" id="ARBA00000085"/>
    </source>
</evidence>
<dbReference type="SUPFAM" id="SSF47384">
    <property type="entry name" value="Homodimeric domain of signal transducing histidine kinase"/>
    <property type="match status" value="1"/>
</dbReference>
<evidence type="ECO:0000256" key="12">
    <source>
        <dbReference type="ARBA" id="ARBA00023136"/>
    </source>
</evidence>
<dbReference type="CDD" id="cd00130">
    <property type="entry name" value="PAS"/>
    <property type="match status" value="1"/>
</dbReference>
<name>A0A7X8XUS4_9BACT</name>
<feature type="domain" description="Histidine kinase" evidence="13">
    <location>
        <begin position="199"/>
        <end position="410"/>
    </location>
</feature>
<dbReference type="Pfam" id="PF02518">
    <property type="entry name" value="HATPase_c"/>
    <property type="match status" value="1"/>
</dbReference>
<keyword evidence="5" id="KW-0808">Transferase</keyword>
<evidence type="ECO:0000313" key="15">
    <source>
        <dbReference type="EMBL" id="NLR90648.1"/>
    </source>
</evidence>
<dbReference type="PROSITE" id="PS50109">
    <property type="entry name" value="HIS_KIN"/>
    <property type="match status" value="1"/>
</dbReference>
<dbReference type="Proteomes" id="UP000585050">
    <property type="component" value="Unassembled WGS sequence"/>
</dbReference>
<evidence type="ECO:0000256" key="10">
    <source>
        <dbReference type="ARBA" id="ARBA00022989"/>
    </source>
</evidence>
<dbReference type="Pfam" id="PF00512">
    <property type="entry name" value="HisKA"/>
    <property type="match status" value="1"/>
</dbReference>
<keyword evidence="12" id="KW-0472">Membrane</keyword>
<dbReference type="Pfam" id="PF08447">
    <property type="entry name" value="PAS_3"/>
    <property type="match status" value="1"/>
</dbReference>
<keyword evidence="7" id="KW-0547">Nucleotide-binding</keyword>
<evidence type="ECO:0000256" key="8">
    <source>
        <dbReference type="ARBA" id="ARBA00022777"/>
    </source>
</evidence>
<evidence type="ECO:0000313" key="16">
    <source>
        <dbReference type="Proteomes" id="UP000585050"/>
    </source>
</evidence>
<dbReference type="EMBL" id="JABAIL010000002">
    <property type="protein sequence ID" value="NLR90648.1"/>
    <property type="molecule type" value="Genomic_DNA"/>
</dbReference>
<dbReference type="Gene3D" id="3.30.450.20">
    <property type="entry name" value="PAS domain"/>
    <property type="match status" value="1"/>
</dbReference>
<dbReference type="GO" id="GO:0005524">
    <property type="term" value="F:ATP binding"/>
    <property type="evidence" value="ECO:0007669"/>
    <property type="project" value="UniProtKB-KW"/>
</dbReference>